<keyword evidence="3 5" id="KW-0378">Hydrolase</keyword>
<name>A0A939IVA4_9CORY</name>
<feature type="active site" description="Charge relay system" evidence="5">
    <location>
        <position position="266"/>
    </location>
</feature>
<feature type="active site" description="Charge relay system" evidence="5">
    <location>
        <position position="39"/>
    </location>
</feature>
<dbReference type="RefSeq" id="WP_207118902.1">
    <property type="nucleotide sequence ID" value="NZ_JAFLEQ010000008.1"/>
</dbReference>
<dbReference type="EMBL" id="JAFLEQ010000008">
    <property type="protein sequence ID" value="MBN9644031.1"/>
    <property type="molecule type" value="Genomic_DNA"/>
</dbReference>
<evidence type="ECO:0000256" key="1">
    <source>
        <dbReference type="ARBA" id="ARBA00011073"/>
    </source>
</evidence>
<evidence type="ECO:0000313" key="8">
    <source>
        <dbReference type="EMBL" id="MBN9644031.1"/>
    </source>
</evidence>
<feature type="domain" description="Peptidase S8/S53" evidence="7">
    <location>
        <begin position="30"/>
        <end position="299"/>
    </location>
</feature>
<dbReference type="InterPro" id="IPR015500">
    <property type="entry name" value="Peptidase_S8_subtilisin-rel"/>
</dbReference>
<dbReference type="InterPro" id="IPR036852">
    <property type="entry name" value="Peptidase_S8/S53_dom_sf"/>
</dbReference>
<dbReference type="PROSITE" id="PS00136">
    <property type="entry name" value="SUBTILASE_ASP"/>
    <property type="match status" value="1"/>
</dbReference>
<dbReference type="PANTHER" id="PTHR43806:SF11">
    <property type="entry name" value="CEREVISIN-RELATED"/>
    <property type="match status" value="1"/>
</dbReference>
<dbReference type="GO" id="GO:0004252">
    <property type="term" value="F:serine-type endopeptidase activity"/>
    <property type="evidence" value="ECO:0007669"/>
    <property type="project" value="UniProtKB-UniRule"/>
</dbReference>
<evidence type="ECO:0000259" key="7">
    <source>
        <dbReference type="Pfam" id="PF00082"/>
    </source>
</evidence>
<dbReference type="SUPFAM" id="SSF52743">
    <property type="entry name" value="Subtilisin-like"/>
    <property type="match status" value="1"/>
</dbReference>
<dbReference type="InterPro" id="IPR000209">
    <property type="entry name" value="Peptidase_S8/S53_dom"/>
</dbReference>
<dbReference type="PROSITE" id="PS00138">
    <property type="entry name" value="SUBTILASE_SER"/>
    <property type="match status" value="1"/>
</dbReference>
<dbReference type="PANTHER" id="PTHR43806">
    <property type="entry name" value="PEPTIDASE S8"/>
    <property type="match status" value="1"/>
</dbReference>
<dbReference type="PRINTS" id="PR00723">
    <property type="entry name" value="SUBTILISIN"/>
</dbReference>
<dbReference type="InterPro" id="IPR023828">
    <property type="entry name" value="Peptidase_S8_Ser-AS"/>
</dbReference>
<evidence type="ECO:0000313" key="9">
    <source>
        <dbReference type="Proteomes" id="UP000664332"/>
    </source>
</evidence>
<dbReference type="Gene3D" id="3.40.50.200">
    <property type="entry name" value="Peptidase S8/S53 domain"/>
    <property type="match status" value="1"/>
</dbReference>
<evidence type="ECO:0000256" key="5">
    <source>
        <dbReference type="PROSITE-ProRule" id="PRU01240"/>
    </source>
</evidence>
<proteinExistence type="inferred from homology"/>
<dbReference type="PROSITE" id="PS00137">
    <property type="entry name" value="SUBTILASE_HIS"/>
    <property type="match status" value="1"/>
</dbReference>
<dbReference type="InterPro" id="IPR023827">
    <property type="entry name" value="Peptidase_S8_Asp-AS"/>
</dbReference>
<gene>
    <name evidence="8" type="ORF">JZY06_05275</name>
</gene>
<comment type="similarity">
    <text evidence="1 5 6">Belongs to the peptidase S8 family.</text>
</comment>
<dbReference type="InterPro" id="IPR022398">
    <property type="entry name" value="Peptidase_S8_His-AS"/>
</dbReference>
<reference evidence="8" key="1">
    <citation type="submission" date="2021-03" db="EMBL/GenBank/DDBJ databases">
        <authorList>
            <person name="Sun Q."/>
        </authorList>
    </citation>
    <scope>NUCLEOTIDE SEQUENCE</scope>
    <source>
        <strain evidence="8">CCM 8862</strain>
    </source>
</reference>
<keyword evidence="2 5" id="KW-0645">Protease</keyword>
<accession>A0A939IVA4</accession>
<dbReference type="Proteomes" id="UP000664332">
    <property type="component" value="Unassembled WGS sequence"/>
</dbReference>
<evidence type="ECO:0000256" key="3">
    <source>
        <dbReference type="ARBA" id="ARBA00022801"/>
    </source>
</evidence>
<evidence type="ECO:0000256" key="2">
    <source>
        <dbReference type="ARBA" id="ARBA00022670"/>
    </source>
</evidence>
<comment type="caution">
    <text evidence="8">The sequence shown here is derived from an EMBL/GenBank/DDBJ whole genome shotgun (WGS) entry which is preliminary data.</text>
</comment>
<dbReference type="GO" id="GO:0006508">
    <property type="term" value="P:proteolysis"/>
    <property type="evidence" value="ECO:0007669"/>
    <property type="project" value="UniProtKB-KW"/>
</dbReference>
<dbReference type="AlphaFoldDB" id="A0A939IVA4"/>
<keyword evidence="9" id="KW-1185">Reference proteome</keyword>
<organism evidence="8 9">
    <name type="scientific">Corynebacterium mendelii</name>
    <dbReference type="NCBI Taxonomy" id="2765362"/>
    <lineage>
        <taxon>Bacteria</taxon>
        <taxon>Bacillati</taxon>
        <taxon>Actinomycetota</taxon>
        <taxon>Actinomycetes</taxon>
        <taxon>Mycobacteriales</taxon>
        <taxon>Corynebacteriaceae</taxon>
        <taxon>Corynebacterium</taxon>
    </lineage>
</organism>
<feature type="active site" description="Charge relay system" evidence="5">
    <location>
        <position position="73"/>
    </location>
</feature>
<evidence type="ECO:0000256" key="6">
    <source>
        <dbReference type="RuleBase" id="RU003355"/>
    </source>
</evidence>
<protein>
    <submittedName>
        <fullName evidence="8">S8 family serine peptidase</fullName>
    </submittedName>
</protein>
<dbReference type="PROSITE" id="PS51892">
    <property type="entry name" value="SUBTILASE"/>
    <property type="match status" value="1"/>
</dbReference>
<keyword evidence="4 5" id="KW-0720">Serine protease</keyword>
<sequence length="389" mass="39099">MPVVDADDMHRAAAIARNRSLEATHRLATGEGVTVAVIDTGVSPHDNLPALTGGGDFIDGDTIDGGLFDCDAHGTIVAGIIAAGTGDATALTADGDPGMVPTGVAPRAHLVTIRQTSAAVTTPAGRAGSLATLAEAIGRALDQGAQVINISVVSCVKPSVAARVDTAPIEEVLARAEAQGTVVVSASGNKGGACEADSVVYPAVGPTVLSVTAVDAAGEPADFAVAATDPAVAGPGWVPVGLSTAGDGLILGTGDPDTPTPLVGTSFAAPWVAGVAALLKQRFPLDSPQQIRDRIVASTDPVTGAVDPYRAITFLRDDDDHPRPARTVQVAAPGPPDTTGRRRASVTAATLAATVTAAVLAFLLRPGLRPTIPPVARLRRRRRGTRAGA</sequence>
<dbReference type="Pfam" id="PF00082">
    <property type="entry name" value="Peptidase_S8"/>
    <property type="match status" value="1"/>
</dbReference>
<dbReference type="InterPro" id="IPR050131">
    <property type="entry name" value="Peptidase_S8_subtilisin-like"/>
</dbReference>
<evidence type="ECO:0000256" key="4">
    <source>
        <dbReference type="ARBA" id="ARBA00022825"/>
    </source>
</evidence>